<dbReference type="EMBL" id="JBJUIK010000017">
    <property type="protein sequence ID" value="KAL3498918.1"/>
    <property type="molecule type" value="Genomic_DNA"/>
</dbReference>
<organism evidence="4 5">
    <name type="scientific">Cinchona calisaya</name>
    <dbReference type="NCBI Taxonomy" id="153742"/>
    <lineage>
        <taxon>Eukaryota</taxon>
        <taxon>Viridiplantae</taxon>
        <taxon>Streptophyta</taxon>
        <taxon>Embryophyta</taxon>
        <taxon>Tracheophyta</taxon>
        <taxon>Spermatophyta</taxon>
        <taxon>Magnoliopsida</taxon>
        <taxon>eudicotyledons</taxon>
        <taxon>Gunneridae</taxon>
        <taxon>Pentapetalae</taxon>
        <taxon>asterids</taxon>
        <taxon>lamiids</taxon>
        <taxon>Gentianales</taxon>
        <taxon>Rubiaceae</taxon>
        <taxon>Cinchonoideae</taxon>
        <taxon>Cinchoneae</taxon>
        <taxon>Cinchona</taxon>
    </lineage>
</organism>
<evidence type="ECO:0008006" key="6">
    <source>
        <dbReference type="Google" id="ProtNLM"/>
    </source>
</evidence>
<comment type="subcellular location">
    <subcellularLocation>
        <location evidence="1">Membrane</location>
    </subcellularLocation>
</comment>
<keyword evidence="3" id="KW-0812">Transmembrane</keyword>
<name>A0ABD2XZK0_9GENT</name>
<keyword evidence="2 3" id="KW-0472">Membrane</keyword>
<dbReference type="GO" id="GO:0016020">
    <property type="term" value="C:membrane"/>
    <property type="evidence" value="ECO:0007669"/>
    <property type="project" value="UniProtKB-SubCell"/>
</dbReference>
<dbReference type="PANTHER" id="PTHR31234">
    <property type="entry name" value="LATE EMBRYOGENESIS ABUNDANT (LEA) HYDROXYPROLINE-RICH GLYCOPROTEIN FAMILY"/>
    <property type="match status" value="1"/>
</dbReference>
<protein>
    <recommendedName>
        <fullName evidence="6">Late embryogenesis abundant protein LEA-2 subgroup domain-containing protein</fullName>
    </recommendedName>
</protein>
<accession>A0ABD2XZK0</accession>
<dbReference type="PANTHER" id="PTHR31234:SF3">
    <property type="entry name" value="LATE EMBRYOGENESIS ABUNDANT (LEA) HYDROXYPROLINE-RICH GLYCOPROTEIN FAMILY"/>
    <property type="match status" value="1"/>
</dbReference>
<gene>
    <name evidence="4" type="ORF">ACH5RR_041650</name>
</gene>
<keyword evidence="3" id="KW-1133">Transmembrane helix</keyword>
<reference evidence="4 5" key="1">
    <citation type="submission" date="2024-11" db="EMBL/GenBank/DDBJ databases">
        <title>A near-complete genome assembly of Cinchona calisaya.</title>
        <authorList>
            <person name="Lian D.C."/>
            <person name="Zhao X.W."/>
            <person name="Wei L."/>
        </authorList>
    </citation>
    <scope>NUCLEOTIDE SEQUENCE [LARGE SCALE GENOMIC DNA]</scope>
    <source>
        <tissue evidence="4">Nenye</tissue>
    </source>
</reference>
<evidence type="ECO:0000256" key="2">
    <source>
        <dbReference type="ARBA" id="ARBA00023136"/>
    </source>
</evidence>
<evidence type="ECO:0000313" key="5">
    <source>
        <dbReference type="Proteomes" id="UP001630127"/>
    </source>
</evidence>
<feature type="transmembrane region" description="Helical" evidence="3">
    <location>
        <begin position="70"/>
        <end position="93"/>
    </location>
</feature>
<evidence type="ECO:0000256" key="3">
    <source>
        <dbReference type="SAM" id="Phobius"/>
    </source>
</evidence>
<proteinExistence type="predicted"/>
<dbReference type="Proteomes" id="UP001630127">
    <property type="component" value="Unassembled WGS sequence"/>
</dbReference>
<evidence type="ECO:0000256" key="1">
    <source>
        <dbReference type="ARBA" id="ARBA00004370"/>
    </source>
</evidence>
<evidence type="ECO:0000313" key="4">
    <source>
        <dbReference type="EMBL" id="KAL3498918.1"/>
    </source>
</evidence>
<dbReference type="InterPro" id="IPR044839">
    <property type="entry name" value="NDR1-like"/>
</dbReference>
<keyword evidence="5" id="KW-1185">Reference proteome</keyword>
<comment type="caution">
    <text evidence="4">The sequence shown here is derived from an EMBL/GenBank/DDBJ whole genome shotgun (WGS) entry which is preliminary data.</text>
</comment>
<sequence>MPAKTLSLSLSLTPKPHNKYSQANTQQMAEDSHVIPLAPPQIYKRSDEEWAKPKDDHIHHKQRNKKSGKCFVYIFILLVLQSIAFLVFGLVVLRIDPPKLKLGLVRINDLNYSTKTTTSYSTSSLNVTILAEVVIDNKNFGRFKLNKGSTSVVYDNTTLGMTDIKTGLVVKGRKKNWMNVTVQAIGDNDNGLAGNRNFSSDIGLGLVTLSSYAHVRGEVRVLKYLTRHRTSFMNCTMNLNLTSRAVQNLRCM</sequence>
<dbReference type="AlphaFoldDB" id="A0ABD2XZK0"/>